<feature type="domain" description="Lipoyl-binding" evidence="16">
    <location>
        <begin position="731"/>
        <end position="810"/>
    </location>
</feature>
<dbReference type="PROSITE" id="PS00866">
    <property type="entry name" value="CPSASE_1"/>
    <property type="match status" value="1"/>
</dbReference>
<dbReference type="Pfam" id="PF00364">
    <property type="entry name" value="Biotin_lipoyl"/>
    <property type="match status" value="1"/>
</dbReference>
<evidence type="ECO:0000259" key="17">
    <source>
        <dbReference type="PROSITE" id="PS50975"/>
    </source>
</evidence>
<dbReference type="Gene3D" id="3.90.1770.10">
    <property type="entry name" value="PreATP-grasp domain"/>
    <property type="match status" value="1"/>
</dbReference>
<evidence type="ECO:0000256" key="11">
    <source>
        <dbReference type="ARBA" id="ARBA00023268"/>
    </source>
</evidence>
<reference evidence="21" key="1">
    <citation type="submission" date="2021-01" db="EMBL/GenBank/DDBJ databases">
        <authorList>
            <person name="Corre E."/>
            <person name="Pelletier E."/>
            <person name="Niang G."/>
            <person name="Scheremetjew M."/>
            <person name="Finn R."/>
            <person name="Kale V."/>
            <person name="Holt S."/>
            <person name="Cochrane G."/>
            <person name="Meng A."/>
            <person name="Brown T."/>
            <person name="Cohen L."/>
        </authorList>
    </citation>
    <scope>NUCLEOTIDE SEQUENCE</scope>
    <source>
        <strain evidence="21">CCMP1510</strain>
    </source>
</reference>
<evidence type="ECO:0000313" key="21">
    <source>
        <dbReference type="EMBL" id="CAE0371183.1"/>
    </source>
</evidence>
<dbReference type="Pfam" id="PF02785">
    <property type="entry name" value="Biotin_carb_C"/>
    <property type="match status" value="1"/>
</dbReference>
<evidence type="ECO:0000256" key="15">
    <source>
        <dbReference type="SAM" id="SignalP"/>
    </source>
</evidence>
<keyword evidence="11" id="KW-0511">Multifunctional enzyme</keyword>
<evidence type="ECO:0000256" key="9">
    <source>
        <dbReference type="ARBA" id="ARBA00023160"/>
    </source>
</evidence>
<dbReference type="Pfam" id="PF02786">
    <property type="entry name" value="CPSase_L_D2"/>
    <property type="match status" value="1"/>
</dbReference>
<evidence type="ECO:0000256" key="1">
    <source>
        <dbReference type="ARBA" id="ARBA00001953"/>
    </source>
</evidence>
<gene>
    <name evidence="21" type="ORF">ALAG00032_LOCUS11965</name>
</gene>
<evidence type="ECO:0000256" key="2">
    <source>
        <dbReference type="ARBA" id="ARBA00004956"/>
    </source>
</evidence>
<dbReference type="SUPFAM" id="SSF52096">
    <property type="entry name" value="ClpP/crotonase"/>
    <property type="match status" value="2"/>
</dbReference>
<evidence type="ECO:0000256" key="14">
    <source>
        <dbReference type="PROSITE-ProRule" id="PRU00409"/>
    </source>
</evidence>
<dbReference type="InterPro" id="IPR013537">
    <property type="entry name" value="AcCoA_COase_cen"/>
</dbReference>
<dbReference type="SUPFAM" id="SSF51246">
    <property type="entry name" value="Rudiment single hybrid motif"/>
    <property type="match status" value="1"/>
</dbReference>
<dbReference type="Gene3D" id="3.90.226.10">
    <property type="entry name" value="2-enoyl-CoA Hydratase, Chain A, domain 1"/>
    <property type="match status" value="2"/>
</dbReference>
<feature type="domain" description="CoA carboxyltransferase C-terminal" evidence="20">
    <location>
        <begin position="1888"/>
        <end position="2184"/>
    </location>
</feature>
<dbReference type="GO" id="GO:0006633">
    <property type="term" value="P:fatty acid biosynthetic process"/>
    <property type="evidence" value="ECO:0007669"/>
    <property type="project" value="UniProtKB-KW"/>
</dbReference>
<organism evidence="21">
    <name type="scientific">Aureoumbra lagunensis</name>
    <dbReference type="NCBI Taxonomy" id="44058"/>
    <lineage>
        <taxon>Eukaryota</taxon>
        <taxon>Sar</taxon>
        <taxon>Stramenopiles</taxon>
        <taxon>Ochrophyta</taxon>
        <taxon>Pelagophyceae</taxon>
        <taxon>Pelagomonadales</taxon>
        <taxon>Aureoumbra</taxon>
    </lineage>
</organism>
<dbReference type="GO" id="GO:0046872">
    <property type="term" value="F:metal ion binding"/>
    <property type="evidence" value="ECO:0007669"/>
    <property type="project" value="InterPro"/>
</dbReference>
<comment type="catalytic activity">
    <reaction evidence="13">
        <text>N(6)-biotinyl-L-lysyl-[protein] + hydrogencarbonate + ATP = N(6)-carboxybiotinyl-L-lysyl-[protein] + ADP + phosphate + H(+)</text>
        <dbReference type="Rhea" id="RHEA:13501"/>
        <dbReference type="Rhea" id="RHEA-COMP:10505"/>
        <dbReference type="Rhea" id="RHEA-COMP:10506"/>
        <dbReference type="ChEBI" id="CHEBI:15378"/>
        <dbReference type="ChEBI" id="CHEBI:17544"/>
        <dbReference type="ChEBI" id="CHEBI:30616"/>
        <dbReference type="ChEBI" id="CHEBI:43474"/>
        <dbReference type="ChEBI" id="CHEBI:83144"/>
        <dbReference type="ChEBI" id="CHEBI:83145"/>
        <dbReference type="ChEBI" id="CHEBI:456216"/>
        <dbReference type="EC" id="6.3.4.14"/>
    </reaction>
</comment>
<dbReference type="InterPro" id="IPR011054">
    <property type="entry name" value="Rudment_hybrid_motif"/>
</dbReference>
<dbReference type="InterPro" id="IPR005481">
    <property type="entry name" value="BC-like_N"/>
</dbReference>
<dbReference type="GO" id="GO:0004075">
    <property type="term" value="F:biotin carboxylase activity"/>
    <property type="evidence" value="ECO:0007669"/>
    <property type="project" value="UniProtKB-EC"/>
</dbReference>
<dbReference type="Pfam" id="PF21385">
    <property type="entry name" value="ACCA_BT"/>
    <property type="match status" value="1"/>
</dbReference>
<dbReference type="InterPro" id="IPR011763">
    <property type="entry name" value="COA_CT_C"/>
</dbReference>
<dbReference type="InterPro" id="IPR011764">
    <property type="entry name" value="Biotin_carboxylation_dom"/>
</dbReference>
<evidence type="ECO:0000259" key="19">
    <source>
        <dbReference type="PROSITE" id="PS50980"/>
    </source>
</evidence>
<dbReference type="InterPro" id="IPR049076">
    <property type="entry name" value="ACCA"/>
</dbReference>
<comment type="catalytic activity">
    <reaction evidence="12">
        <text>hydrogencarbonate + acetyl-CoA + ATP = malonyl-CoA + ADP + phosphate + H(+)</text>
        <dbReference type="Rhea" id="RHEA:11308"/>
        <dbReference type="ChEBI" id="CHEBI:15378"/>
        <dbReference type="ChEBI" id="CHEBI:17544"/>
        <dbReference type="ChEBI" id="CHEBI:30616"/>
        <dbReference type="ChEBI" id="CHEBI:43474"/>
        <dbReference type="ChEBI" id="CHEBI:57288"/>
        <dbReference type="ChEBI" id="CHEBI:57384"/>
        <dbReference type="ChEBI" id="CHEBI:456216"/>
        <dbReference type="EC" id="6.4.1.2"/>
    </reaction>
</comment>
<evidence type="ECO:0000259" key="18">
    <source>
        <dbReference type="PROSITE" id="PS50979"/>
    </source>
</evidence>
<name>A0A7S3K3Q2_9STRA</name>
<feature type="signal peptide" evidence="15">
    <location>
        <begin position="1"/>
        <end position="18"/>
    </location>
</feature>
<keyword evidence="15" id="KW-0732">Signal</keyword>
<evidence type="ECO:0008006" key="22">
    <source>
        <dbReference type="Google" id="ProtNLM"/>
    </source>
</evidence>
<dbReference type="PROSITE" id="PS50980">
    <property type="entry name" value="COA_CT_NTER"/>
    <property type="match status" value="1"/>
</dbReference>
<protein>
    <recommendedName>
        <fullName evidence="22">Acetyl-CoA carboxylase</fullName>
    </recommendedName>
</protein>
<dbReference type="PROSITE" id="PS50979">
    <property type="entry name" value="BC"/>
    <property type="match status" value="1"/>
</dbReference>
<dbReference type="InterPro" id="IPR011761">
    <property type="entry name" value="ATP-grasp"/>
</dbReference>
<keyword evidence="7 14" id="KW-0067">ATP-binding</keyword>
<dbReference type="Gene3D" id="3.40.50.20">
    <property type="match status" value="1"/>
</dbReference>
<evidence type="ECO:0000256" key="13">
    <source>
        <dbReference type="ARBA" id="ARBA00048600"/>
    </source>
</evidence>
<keyword evidence="8" id="KW-0443">Lipid metabolism</keyword>
<evidence type="ECO:0000256" key="10">
    <source>
        <dbReference type="ARBA" id="ARBA00023267"/>
    </source>
</evidence>
<dbReference type="PANTHER" id="PTHR45728:SF3">
    <property type="entry name" value="ACETYL-COA CARBOXYLASE"/>
    <property type="match status" value="1"/>
</dbReference>
<keyword evidence="5 14" id="KW-0547">Nucleotide-binding</keyword>
<dbReference type="Gene3D" id="2.40.460.10">
    <property type="entry name" value="Biotin dependent carboxylase carboxyltransferase"/>
    <property type="match status" value="1"/>
</dbReference>
<dbReference type="SMART" id="SM00878">
    <property type="entry name" value="Biotin_carb_C"/>
    <property type="match status" value="1"/>
</dbReference>
<dbReference type="InterPro" id="IPR000089">
    <property type="entry name" value="Biotin_lipoyl"/>
</dbReference>
<accession>A0A7S3K3Q2</accession>
<dbReference type="InterPro" id="IPR034733">
    <property type="entry name" value="AcCoA_carboxyl_beta"/>
</dbReference>
<dbReference type="InterPro" id="IPR011053">
    <property type="entry name" value="Single_hybrid_motif"/>
</dbReference>
<dbReference type="PROSITE" id="PS50975">
    <property type="entry name" value="ATP_GRASP"/>
    <property type="match status" value="1"/>
</dbReference>
<dbReference type="GO" id="GO:0003989">
    <property type="term" value="F:acetyl-CoA carboxylase activity"/>
    <property type="evidence" value="ECO:0007669"/>
    <property type="project" value="UniProtKB-EC"/>
</dbReference>
<dbReference type="InterPro" id="IPR016185">
    <property type="entry name" value="PreATP-grasp_dom_sf"/>
</dbReference>
<feature type="chain" id="PRO_5031194671" description="Acetyl-CoA carboxylase" evidence="15">
    <location>
        <begin position="19"/>
        <end position="2262"/>
    </location>
</feature>
<dbReference type="GO" id="GO:0005524">
    <property type="term" value="F:ATP binding"/>
    <property type="evidence" value="ECO:0007669"/>
    <property type="project" value="UniProtKB-UniRule"/>
</dbReference>
<dbReference type="PROSITE" id="PS00188">
    <property type="entry name" value="BIOTIN"/>
    <property type="match status" value="1"/>
</dbReference>
<evidence type="ECO:0000259" key="16">
    <source>
        <dbReference type="PROSITE" id="PS50968"/>
    </source>
</evidence>
<feature type="domain" description="CoA carboxyltransferase N-terminal" evidence="19">
    <location>
        <begin position="1530"/>
        <end position="1878"/>
    </location>
</feature>
<dbReference type="PROSITE" id="PS50968">
    <property type="entry name" value="BIOTINYL_LIPOYL"/>
    <property type="match status" value="1"/>
</dbReference>
<keyword evidence="4" id="KW-0436">Ligase</keyword>
<evidence type="ECO:0000256" key="6">
    <source>
        <dbReference type="ARBA" id="ARBA00022832"/>
    </source>
</evidence>
<dbReference type="InterPro" id="IPR011762">
    <property type="entry name" value="COA_CT_N"/>
</dbReference>
<dbReference type="InterPro" id="IPR013815">
    <property type="entry name" value="ATP_grasp_subdomain_1"/>
</dbReference>
<evidence type="ECO:0000256" key="3">
    <source>
        <dbReference type="ARBA" id="ARBA00022516"/>
    </source>
</evidence>
<dbReference type="PROSITE" id="PS00867">
    <property type="entry name" value="CPSASE_2"/>
    <property type="match status" value="1"/>
</dbReference>
<evidence type="ECO:0000256" key="8">
    <source>
        <dbReference type="ARBA" id="ARBA00023098"/>
    </source>
</evidence>
<dbReference type="FunFam" id="2.40.50.100:FF:000005">
    <property type="entry name" value="Acetyl-CoA carboxylase 1"/>
    <property type="match status" value="1"/>
</dbReference>
<dbReference type="InterPro" id="IPR049074">
    <property type="entry name" value="ACCA_BT"/>
</dbReference>
<dbReference type="InterPro" id="IPR005479">
    <property type="entry name" value="CPAse_ATP-bd"/>
</dbReference>
<dbReference type="Pfam" id="PF00289">
    <property type="entry name" value="Biotin_carb_N"/>
    <property type="match status" value="1"/>
</dbReference>
<dbReference type="InterPro" id="IPR001882">
    <property type="entry name" value="Biotin_BS"/>
</dbReference>
<sequence length="2262" mass="247228">MAWIVVYALVLELFGVEGFQWGQQISQVGGLVNSPLIKPGNSEFIQSKRNSVKVFSALEEKVDETSAIALGDDAMGRYVYAKGGKRAIRKVLIANNGMAATKSIMSMRRWAYETLGSEKAIRFVVMATPDDLNANAEFIRLADEYVDVPGGSNVNNYANVKLIVDTAQRVNADAVWPGWGHASENPKLPRALTQAGVVFMGPPAPVMSVLGDKIAANILAQTAKVPSIPWSGSFGDEDNNDGPLQAKLTDEGTIPEEIFDKACVHSIEEALAVAERVGYPVMLKASEGGGGKGIRMNQNADELKVNYPMVINEVPGSPVFIMQLVTGARHLEVQVIGDEHGNAIALNGRDCSTQRRFQKIFEEGPPTKPTGGIAVKSIFDDMQTRAKDIVRSIGYVGAGTVEYLYDSKNDEYSFLELNPRLQVEHPVTEGLTDVNIPATQLQVAMGIPLSNLPQIRRLYGCNDIDDWKNEPLDLTTATYELPPNRHVLAARITAENPDEAFKPTAGAVERISFQSTPSVWGYFSVGANGAVHEFADSQFGHLFAFGKNREEARKSLVLALKELKVRGDIRNPIEYLVQLLETEDFKANNIDTAWLDGLLKEKAIQSATQIDDDTLAACAALFRSHERSKRAKRDFQEAIAQGQFSTSAASLFDDEFEIDIVIHDIRYNFAVSRTARDSFSMRLTSSDDELVIIEAKAREQPDGTLLATIGGVSRKVTGLEEPLGLRLVIDGATIFIPAAFDPSEVRSDVTGKLVRWLKEDGQSVSQGEPFAEVEAMKMIMPLRAAEAGAISYEVAQGAVIETGQLLAKLELEDASKARQIRPYDGNLQGLSSFAASVAALDDPMLQYERQIELLAIALDGYDCLENADSTVAAAIDALAQNGVMKLMLRRAAGAIGQKMPAALDAQITDLAEDADASVVTQLLEPYSSEVALDPLRAVVAQWSAGAIGIAVADLTQLLDRFLAIEEKFVGRANEDEAKRELVKSAPSPDVATETLFAHAKLPRRARVINALIKTVPQLQTKLGGTSDNEFSSALELQLERLAALETAGPEYAGVALAASIARLESSIPDFSVRVNSLRSDLKATIAKAKDEEARSAALQAFATRPELGSYQRGVDMLVYLFDDDEKSVARAAAEAYVRRMYSAHDMLHVDVGENSGVIEARWWYKYRSTAPKTNAPLRFGKLVLCDEQDLEKVGNTLSSSILPAYEQDVKDQKPAYIDMFGDMPVTDGTPLNTLHVLLKGARLEVDDETFSAALDKSLNPTKIVDAVSKAGVRSVNFIANEPPLYPRAFTFEATKDGLKEDPLRRNMRPTFYHLLELESLTDNYNLTPLPTVNRDLRIYIGDEKDAPNPRFASQRVFVRRLTHSTDLAGGGAERLFDKALDALESAQLDARVKETSSGSLYLTVIPPVIADDAKAIDAAFKKTVGDLIASRASRLLAARVDEIQVRLYIATDSSARDTIKTDYPDWADLDVFISPAPLPPQTSLQQVRCVASSAGGPWLALKTYIEEIDPIAAKTKGYCNLDGEDCVVDPEPSADKVSKKRAAARRVGTTYAYDFIGLLATATLASWQQRVAELEAAGAEIPEIPDVADLLVAKEILFDEEDDEFGVSTKNEREVGTNDVGMLAWDCIFKTPEYSQGRRVVLIANDVTYQSGSFGVKEDDFFAKVSNFAAVNKIPRVYLSSNSGARIGLVDALKSEIGVQWIDEKNPNAGFEYLYLTPEQLETLPQGCVEVNDVNDKGHHEITAIIGAGDQVSDGIGVENLRGSGTIAGVTSRAYRETFTLSYVTGRSVGIGAYLVRLGQRVIQMKKGPMILTGYQALNKLLGKSVYTSQDQLGGPQIMVPNGVTHKVVEDDFEGVRAILHWLSFVPDAPNKKSTYIQPALLPPHADPIDRPVTNKPPAVLSDYDVRQMLDDKIGGGFFDKGSFVESLAGWGKTVVTGRARLGGIPFGVIAVETRTVEAVIPADPANAASRESILPQAGGVWYPDSAAKTAQALEDFNNGEHLPVMIFANWRGFSGGTRDMYHEVLKFGARIVDALTVYSRPVFVYLPPNAELRGGAWVVIDPTINPNGMMEMYADPLSRGGILEPPGIVEVKFRDNERKNLARRLDPEIPGLDHDAADQRLHTIAPAYLQVATEFADLHDRAGRMKAKGVIREIVSWEDSRKYFYWRAKRRLAIDALVFSIIEAYSDSMSFAQALDIVQSFCAENELDWNDDKAIAEYIEANQDQASHLIARAKKRAILDEFKQLVDQADADIIAQAKAML</sequence>
<dbReference type="PANTHER" id="PTHR45728">
    <property type="entry name" value="ACETYL-COA CARBOXYLASE, ISOFORM A"/>
    <property type="match status" value="1"/>
</dbReference>
<dbReference type="EMBL" id="HBIJ01018100">
    <property type="protein sequence ID" value="CAE0371183.1"/>
    <property type="molecule type" value="Transcribed_RNA"/>
</dbReference>
<dbReference type="SUPFAM" id="SSF56059">
    <property type="entry name" value="Glutathione synthetase ATP-binding domain-like"/>
    <property type="match status" value="1"/>
</dbReference>
<dbReference type="Gene3D" id="3.30.470.20">
    <property type="entry name" value="ATP-grasp fold, B domain"/>
    <property type="match status" value="1"/>
</dbReference>
<dbReference type="CDD" id="cd06850">
    <property type="entry name" value="biotinyl_domain"/>
    <property type="match status" value="1"/>
</dbReference>
<feature type="domain" description="Biotin carboxylation" evidence="18">
    <location>
        <begin position="87"/>
        <end position="600"/>
    </location>
</feature>
<dbReference type="FunFam" id="3.30.1490.20:FF:000003">
    <property type="entry name" value="acetyl-CoA carboxylase isoform X1"/>
    <property type="match status" value="1"/>
</dbReference>
<dbReference type="FunFam" id="3.40.50.20:FF:000005">
    <property type="entry name" value="acetyl-CoA carboxylase isoform X2"/>
    <property type="match status" value="1"/>
</dbReference>
<dbReference type="Pfam" id="PF01039">
    <property type="entry name" value="Carboxyl_trans"/>
    <property type="match status" value="1"/>
</dbReference>
<keyword evidence="10" id="KW-0092">Biotin</keyword>
<evidence type="ECO:0000256" key="12">
    <source>
        <dbReference type="ARBA" id="ARBA00048065"/>
    </source>
</evidence>
<comment type="cofactor">
    <cofactor evidence="1">
        <name>biotin</name>
        <dbReference type="ChEBI" id="CHEBI:57586"/>
    </cofactor>
</comment>
<proteinExistence type="predicted"/>
<dbReference type="Gene3D" id="3.30.1490.20">
    <property type="entry name" value="ATP-grasp fold, A domain"/>
    <property type="match status" value="1"/>
</dbReference>
<evidence type="ECO:0000256" key="7">
    <source>
        <dbReference type="ARBA" id="ARBA00022840"/>
    </source>
</evidence>
<evidence type="ECO:0000256" key="5">
    <source>
        <dbReference type="ARBA" id="ARBA00022741"/>
    </source>
</evidence>
<dbReference type="InterPro" id="IPR005482">
    <property type="entry name" value="Biotin_COase_C"/>
</dbReference>
<keyword evidence="6" id="KW-0276">Fatty acid metabolism</keyword>
<evidence type="ECO:0000256" key="4">
    <source>
        <dbReference type="ARBA" id="ARBA00022598"/>
    </source>
</evidence>
<dbReference type="SUPFAM" id="SSF52440">
    <property type="entry name" value="PreATP-grasp domain"/>
    <property type="match status" value="1"/>
</dbReference>
<dbReference type="UniPathway" id="UPA00655">
    <property type="reaction ID" value="UER00711"/>
</dbReference>
<comment type="pathway">
    <text evidence="2">Lipid metabolism; malonyl-CoA biosynthesis; malonyl-CoA from acetyl-CoA: step 1/1.</text>
</comment>
<keyword evidence="3" id="KW-0444">Lipid biosynthesis</keyword>
<evidence type="ECO:0000259" key="20">
    <source>
        <dbReference type="PROSITE" id="PS50989"/>
    </source>
</evidence>
<dbReference type="SUPFAM" id="SSF51230">
    <property type="entry name" value="Single hybrid motif"/>
    <property type="match status" value="1"/>
</dbReference>
<dbReference type="Gene3D" id="2.40.50.100">
    <property type="match status" value="1"/>
</dbReference>
<dbReference type="InterPro" id="IPR029045">
    <property type="entry name" value="ClpP/crotonase-like_dom_sf"/>
</dbReference>
<dbReference type="GO" id="GO:2001295">
    <property type="term" value="P:malonyl-CoA biosynthetic process"/>
    <property type="evidence" value="ECO:0007669"/>
    <property type="project" value="UniProtKB-UniPathway"/>
</dbReference>
<dbReference type="PROSITE" id="PS50989">
    <property type="entry name" value="COA_CT_CTER"/>
    <property type="match status" value="1"/>
</dbReference>
<keyword evidence="9" id="KW-0275">Fatty acid biosynthesis</keyword>
<dbReference type="Pfam" id="PF08326">
    <property type="entry name" value="ACC_central"/>
    <property type="match status" value="1"/>
</dbReference>
<feature type="domain" description="ATP-grasp" evidence="17">
    <location>
        <begin position="246"/>
        <end position="445"/>
    </location>
</feature>